<evidence type="ECO:0000259" key="1">
    <source>
        <dbReference type="Pfam" id="PF11716"/>
    </source>
</evidence>
<keyword evidence="3" id="KW-1185">Reference proteome</keyword>
<dbReference type="KEGG" id="sbil:SANBI_001393"/>
<dbReference type="NCBIfam" id="TIGR03083">
    <property type="entry name" value="maleylpyruvate isomerase family mycothiol-dependent enzyme"/>
    <property type="match status" value="1"/>
</dbReference>
<dbReference type="EMBL" id="CP138359">
    <property type="protein sequence ID" value="WPF83698.1"/>
    <property type="molecule type" value="Genomic_DNA"/>
</dbReference>
<name>A0AAF0ZBL5_9MICO</name>
<evidence type="ECO:0000313" key="3">
    <source>
        <dbReference type="Proteomes" id="UP001304340"/>
    </source>
</evidence>
<accession>A0AAF0ZBL5</accession>
<dbReference type="Pfam" id="PF11716">
    <property type="entry name" value="MDMPI_N"/>
    <property type="match status" value="1"/>
</dbReference>
<organism evidence="2 3">
    <name type="scientific">Sanguibacter biliveldensis</name>
    <dbReference type="NCBI Taxonomy" id="3030830"/>
    <lineage>
        <taxon>Bacteria</taxon>
        <taxon>Bacillati</taxon>
        <taxon>Actinomycetota</taxon>
        <taxon>Actinomycetes</taxon>
        <taxon>Micrococcales</taxon>
        <taxon>Sanguibacteraceae</taxon>
        <taxon>Sanguibacter</taxon>
    </lineage>
</organism>
<dbReference type="RefSeq" id="WP_319160241.1">
    <property type="nucleotide sequence ID" value="NZ_CP138359.1"/>
</dbReference>
<dbReference type="Proteomes" id="UP001304340">
    <property type="component" value="Chromosome"/>
</dbReference>
<dbReference type="GO" id="GO:0016853">
    <property type="term" value="F:isomerase activity"/>
    <property type="evidence" value="ECO:0007669"/>
    <property type="project" value="UniProtKB-KW"/>
</dbReference>
<proteinExistence type="predicted"/>
<dbReference type="InterPro" id="IPR034660">
    <property type="entry name" value="DinB/YfiT-like"/>
</dbReference>
<protein>
    <submittedName>
        <fullName evidence="2">Maleylpyruvate isomerase family mycothiol-dependent enzyme</fullName>
    </submittedName>
</protein>
<dbReference type="InterPro" id="IPR024344">
    <property type="entry name" value="MDMPI_metal-binding"/>
</dbReference>
<feature type="domain" description="Mycothiol-dependent maleylpyruvate isomerase metal-binding" evidence="1">
    <location>
        <begin position="14"/>
        <end position="103"/>
    </location>
</feature>
<evidence type="ECO:0000313" key="2">
    <source>
        <dbReference type="EMBL" id="WPF83698.1"/>
    </source>
</evidence>
<gene>
    <name evidence="2" type="ORF">SANBI_001393</name>
</gene>
<dbReference type="GO" id="GO:0046872">
    <property type="term" value="F:metal ion binding"/>
    <property type="evidence" value="ECO:0007669"/>
    <property type="project" value="InterPro"/>
</dbReference>
<keyword evidence="2" id="KW-0413">Isomerase</keyword>
<dbReference type="SUPFAM" id="SSF109854">
    <property type="entry name" value="DinB/YfiT-like putative metalloenzymes"/>
    <property type="match status" value="1"/>
</dbReference>
<dbReference type="InterPro" id="IPR017517">
    <property type="entry name" value="Maleyloyr_isom"/>
</dbReference>
<dbReference type="Gene3D" id="1.20.120.450">
    <property type="entry name" value="dinb family like domain"/>
    <property type="match status" value="1"/>
</dbReference>
<dbReference type="AlphaFoldDB" id="A0AAF0ZBL5"/>
<sequence>MTRTTSEQHWEMIRAERGRLADDLEALRPAEWSAPTLCADWSVEDVVAHLTAGASVGRWGWLRSIAGAGFRPAVHNARRLAEHRGPTPAQTLDSFRGVVDSRVAPTGDLWAWLGEVVVHGSDVREPLGIRTAPDPDAVLVVAEGYVRKDFAVASRSTARGLRLVATDSSFRAGDGPTIEGTTLDLVLAMAGRPTAASRLRGDGASVLVERLPL</sequence>
<reference evidence="3" key="1">
    <citation type="submission" date="2023-11" db="EMBL/GenBank/DDBJ databases">
        <authorList>
            <person name="Helweg L.P."/>
            <person name="Kiel A."/>
            <person name="Hitz F."/>
            <person name="Ruckert-Reed C."/>
            <person name="Busche T."/>
            <person name="Kaltschmidt B."/>
            <person name="Kaltschmidt C."/>
        </authorList>
    </citation>
    <scope>NUCLEOTIDE SEQUENCE [LARGE SCALE GENOMIC DNA]</scope>
    <source>
        <strain evidence="3">4.1</strain>
    </source>
</reference>